<dbReference type="OrthoDB" id="5362512at2759"/>
<comment type="caution">
    <text evidence="2">The sequence shown here is derived from an EMBL/GenBank/DDBJ whole genome shotgun (WGS) entry which is preliminary data.</text>
</comment>
<evidence type="ECO:0000313" key="2">
    <source>
        <dbReference type="EMBL" id="KAH7311231.1"/>
    </source>
</evidence>
<organism evidence="2 3">
    <name type="scientific">Stachybotrys elegans</name>
    <dbReference type="NCBI Taxonomy" id="80388"/>
    <lineage>
        <taxon>Eukaryota</taxon>
        <taxon>Fungi</taxon>
        <taxon>Dikarya</taxon>
        <taxon>Ascomycota</taxon>
        <taxon>Pezizomycotina</taxon>
        <taxon>Sordariomycetes</taxon>
        <taxon>Hypocreomycetidae</taxon>
        <taxon>Hypocreales</taxon>
        <taxon>Stachybotryaceae</taxon>
        <taxon>Stachybotrys</taxon>
    </lineage>
</organism>
<evidence type="ECO:0000259" key="1">
    <source>
        <dbReference type="Pfam" id="PF06985"/>
    </source>
</evidence>
<gene>
    <name evidence="2" type="ORF">B0I35DRAFT_437735</name>
</gene>
<proteinExistence type="predicted"/>
<dbReference type="EMBL" id="JAGPNK010000011">
    <property type="protein sequence ID" value="KAH7311231.1"/>
    <property type="molecule type" value="Genomic_DNA"/>
</dbReference>
<accession>A0A8K0WNC0</accession>
<dbReference type="Pfam" id="PF06985">
    <property type="entry name" value="HET"/>
    <property type="match status" value="1"/>
</dbReference>
<protein>
    <submittedName>
        <fullName evidence="2">Heterokaryon incompatibility protein-domain-containing protein</fullName>
    </submittedName>
</protein>
<dbReference type="PANTHER" id="PTHR33112">
    <property type="entry name" value="DOMAIN PROTEIN, PUTATIVE-RELATED"/>
    <property type="match status" value="1"/>
</dbReference>
<dbReference type="AlphaFoldDB" id="A0A8K0WNC0"/>
<dbReference type="InterPro" id="IPR010730">
    <property type="entry name" value="HET"/>
</dbReference>
<evidence type="ECO:0000313" key="3">
    <source>
        <dbReference type="Proteomes" id="UP000813444"/>
    </source>
</evidence>
<name>A0A8K0WNC0_9HYPO</name>
<dbReference type="Proteomes" id="UP000813444">
    <property type="component" value="Unassembled WGS sequence"/>
</dbReference>
<feature type="domain" description="Heterokaryon incompatibility" evidence="1">
    <location>
        <begin position="216"/>
        <end position="364"/>
    </location>
</feature>
<dbReference type="PANTHER" id="PTHR33112:SF16">
    <property type="entry name" value="HETEROKARYON INCOMPATIBILITY DOMAIN-CONTAINING PROTEIN"/>
    <property type="match status" value="1"/>
</dbReference>
<sequence length="674" mass="75262">MALCKVCQNVPFSSLPEAPGPRVNLHYIVDDRELIRLLFGSPDGAPVGFPWHPSLEALAIAAQTGCPICVVVQGLACRWMERYQAGQSTSWKEFSRDHDDNPHGRMMWLTKRSGGSDGFTVFVSKPRRGIDAALVLGGVSFSVEPGSPLATTISARPFQPDSGSLQCLDVAAAWLTNCHEKHQLCSNQDSILPARILDLNTTIKLIEPAAGTKGRYACLSHCWGPDLPFSTTRESYDSRKAGISISELPRTFSDAIQLARHIGIRYLWIDSLCIFQEDLEEWGRESARVVSVYSEAYVVIAAGHARASNAGCFHTREPRTTSVADIPNIGQVKLESVWASDERNILSKEFPTEPLSSRAWALQERVLAKRIIHYNTRQMYFECNHGIVSEDGCQNNRRLCDLSIVRAGNGTSQDLRQVWHRLLWHLGQRHLTKPTDKLPSMSGLANIFQQTTKGQYVAGLWANELIHELAWQGLGLKDREPESYTEYTGPSWSWASYKGIAAISDPPLLRWKDISTLESWHVELRDVNSPFGEVKSASIRVRGPFAELEHAEKPTTDHDIRLKKAGLTPLPCFRTKLSRAVECLQVAFDDESAKAGKRWRDWTIYVLILGCTMERPSASESEQVTAQVSSYYGLVVARMHEHSELRRVGWGPLDAEEGNSLVGDENSWQTVTLV</sequence>
<reference evidence="2" key="1">
    <citation type="journal article" date="2021" name="Nat. Commun.">
        <title>Genetic determinants of endophytism in the Arabidopsis root mycobiome.</title>
        <authorList>
            <person name="Mesny F."/>
            <person name="Miyauchi S."/>
            <person name="Thiergart T."/>
            <person name="Pickel B."/>
            <person name="Atanasova L."/>
            <person name="Karlsson M."/>
            <person name="Huettel B."/>
            <person name="Barry K.W."/>
            <person name="Haridas S."/>
            <person name="Chen C."/>
            <person name="Bauer D."/>
            <person name="Andreopoulos W."/>
            <person name="Pangilinan J."/>
            <person name="LaButti K."/>
            <person name="Riley R."/>
            <person name="Lipzen A."/>
            <person name="Clum A."/>
            <person name="Drula E."/>
            <person name="Henrissat B."/>
            <person name="Kohler A."/>
            <person name="Grigoriev I.V."/>
            <person name="Martin F.M."/>
            <person name="Hacquard S."/>
        </authorList>
    </citation>
    <scope>NUCLEOTIDE SEQUENCE</scope>
    <source>
        <strain evidence="2">MPI-CAGE-CH-0235</strain>
    </source>
</reference>
<keyword evidence="3" id="KW-1185">Reference proteome</keyword>